<keyword evidence="3" id="KW-1185">Reference proteome</keyword>
<dbReference type="PROSITE" id="PS51733">
    <property type="entry name" value="BPL_LPL_CATALYTIC"/>
    <property type="match status" value="1"/>
</dbReference>
<dbReference type="InterPro" id="IPR003142">
    <property type="entry name" value="BPL_C"/>
</dbReference>
<dbReference type="EMBL" id="LXWW01000045">
    <property type="protein sequence ID" value="OAO17120.1"/>
    <property type="molecule type" value="Genomic_DNA"/>
</dbReference>
<gene>
    <name evidence="2" type="ORF">AV274_1146</name>
</gene>
<dbReference type="PANTHER" id="PTHR12835">
    <property type="entry name" value="BIOTIN PROTEIN LIGASE"/>
    <property type="match status" value="1"/>
</dbReference>
<protein>
    <submittedName>
        <fullName evidence="2">Holocarboxylase synthase 1</fullName>
    </submittedName>
</protein>
<dbReference type="InterPro" id="IPR004143">
    <property type="entry name" value="BPL_LPL_catalytic"/>
</dbReference>
<reference evidence="2 3" key="1">
    <citation type="submission" date="2016-05" db="EMBL/GenBank/DDBJ databases">
        <title>Nuclear genome of Blastocystis sp. subtype 1 NandII.</title>
        <authorList>
            <person name="Gentekaki E."/>
            <person name="Curtis B."/>
            <person name="Stairs C."/>
            <person name="Eme L."/>
            <person name="Herman E."/>
            <person name="Klimes V."/>
            <person name="Arias M.C."/>
            <person name="Elias M."/>
            <person name="Hilliou F."/>
            <person name="Klute M."/>
            <person name="Malik S.-B."/>
            <person name="Pightling A."/>
            <person name="Rachubinski R."/>
            <person name="Salas D."/>
            <person name="Schlacht A."/>
            <person name="Suga H."/>
            <person name="Archibald J."/>
            <person name="Ball S.G."/>
            <person name="Clark G."/>
            <person name="Dacks J."/>
            <person name="Van Der Giezen M."/>
            <person name="Tsaousis A."/>
            <person name="Roger A."/>
        </authorList>
    </citation>
    <scope>NUCLEOTIDE SEQUENCE [LARGE SCALE GENOMIC DNA]</scope>
    <source>
        <strain evidence="3">ATCC 50177 / NandII</strain>
    </source>
</reference>
<dbReference type="Pfam" id="PF02237">
    <property type="entry name" value="BPL_C"/>
    <property type="match status" value="1"/>
</dbReference>
<dbReference type="OrthoDB" id="10250105at2759"/>
<feature type="domain" description="BPL/LPL catalytic" evidence="1">
    <location>
        <begin position="1"/>
        <end position="108"/>
    </location>
</feature>
<name>A0A196SJA5_BLAHN</name>
<dbReference type="AlphaFoldDB" id="A0A196SJA5"/>
<dbReference type="PANTHER" id="PTHR12835:SF5">
    <property type="entry name" value="BIOTIN--PROTEIN LIGASE"/>
    <property type="match status" value="1"/>
</dbReference>
<evidence type="ECO:0000313" key="3">
    <source>
        <dbReference type="Proteomes" id="UP000078348"/>
    </source>
</evidence>
<dbReference type="SUPFAM" id="SSF55681">
    <property type="entry name" value="Class II aaRS and biotin synthetases"/>
    <property type="match status" value="1"/>
</dbReference>
<accession>A0A196SJA5</accession>
<dbReference type="GO" id="GO:0004077">
    <property type="term" value="F:biotin--[biotin carboxyl-carrier protein] ligase activity"/>
    <property type="evidence" value="ECO:0007669"/>
    <property type="project" value="TreeGrafter"/>
</dbReference>
<dbReference type="Pfam" id="PF03099">
    <property type="entry name" value="BPL_LplA_LipB"/>
    <property type="match status" value="1"/>
</dbReference>
<dbReference type="Proteomes" id="UP000078348">
    <property type="component" value="Unassembled WGS sequence"/>
</dbReference>
<dbReference type="Gene3D" id="3.30.930.10">
    <property type="entry name" value="Bira Bifunctional Protein, Domain 2"/>
    <property type="match status" value="1"/>
</dbReference>
<organism evidence="2 3">
    <name type="scientific">Blastocystis sp. subtype 1 (strain ATCC 50177 / NandII)</name>
    <dbReference type="NCBI Taxonomy" id="478820"/>
    <lineage>
        <taxon>Eukaryota</taxon>
        <taxon>Sar</taxon>
        <taxon>Stramenopiles</taxon>
        <taxon>Bigyra</taxon>
        <taxon>Opalozoa</taxon>
        <taxon>Opalinata</taxon>
        <taxon>Blastocystidae</taxon>
        <taxon>Blastocystis</taxon>
    </lineage>
</organism>
<dbReference type="STRING" id="478820.A0A196SJA5"/>
<comment type="caution">
    <text evidence="2">The sequence shown here is derived from an EMBL/GenBank/DDBJ whole genome shotgun (WGS) entry which is preliminary data.</text>
</comment>
<sequence>MQYLIALVMCEAIKQLNGLSELDINIKWPNDIYVNKRTKICGIISQSVYGNGTFDITSGIGLNVSNRKPTTCLEEEVKAKTGKVIHISRGELLGRFMEIWNRYFDRFSKSGLGPFLDRYYAQWLHTNQQVNVLRDDNTTTSVIIKGINEHGFLLGVDKDGNQLELIPDGNTFNFLEGLISKKV</sequence>
<dbReference type="InterPro" id="IPR045864">
    <property type="entry name" value="aa-tRNA-synth_II/BPL/LPL"/>
</dbReference>
<proteinExistence type="predicted"/>
<dbReference type="GO" id="GO:0005737">
    <property type="term" value="C:cytoplasm"/>
    <property type="evidence" value="ECO:0007669"/>
    <property type="project" value="TreeGrafter"/>
</dbReference>
<evidence type="ECO:0000259" key="1">
    <source>
        <dbReference type="PROSITE" id="PS51733"/>
    </source>
</evidence>
<evidence type="ECO:0000313" key="2">
    <source>
        <dbReference type="EMBL" id="OAO17120.1"/>
    </source>
</evidence>